<dbReference type="Proteomes" id="UP001212152">
    <property type="component" value="Unassembled WGS sequence"/>
</dbReference>
<evidence type="ECO:0000313" key="1">
    <source>
        <dbReference type="EMBL" id="KAJ3170465.1"/>
    </source>
</evidence>
<name>A0AAD5TCB9_9FUNG</name>
<comment type="caution">
    <text evidence="1">The sequence shown here is derived from an EMBL/GenBank/DDBJ whole genome shotgun (WGS) entry which is preliminary data.</text>
</comment>
<evidence type="ECO:0000313" key="2">
    <source>
        <dbReference type="Proteomes" id="UP001212152"/>
    </source>
</evidence>
<keyword evidence="2" id="KW-1185">Reference proteome</keyword>
<sequence length="183" mass="20258">MIRHKDYRAYGDCLKGCEHCQNVCLLAMLFRQLGLESHLLRHIALPATIAANQDGLLCNLTSFDAFTAIDVPSNYISVPATYLNTQYGGFPTMPDISATYDIPEGRVLVEARSFRDVYGLHWIVYIAILESDVTGAIEASKKKGIITSCDDRAGHVGHGRCVEFRGDSAVVAVDGMSRRKYQR</sequence>
<organism evidence="1 2">
    <name type="scientific">Geranomyces variabilis</name>
    <dbReference type="NCBI Taxonomy" id="109894"/>
    <lineage>
        <taxon>Eukaryota</taxon>
        <taxon>Fungi</taxon>
        <taxon>Fungi incertae sedis</taxon>
        <taxon>Chytridiomycota</taxon>
        <taxon>Chytridiomycota incertae sedis</taxon>
        <taxon>Chytridiomycetes</taxon>
        <taxon>Spizellomycetales</taxon>
        <taxon>Powellomycetaceae</taxon>
        <taxon>Geranomyces</taxon>
    </lineage>
</organism>
<dbReference type="EMBL" id="JADGJQ010000095">
    <property type="protein sequence ID" value="KAJ3170465.1"/>
    <property type="molecule type" value="Genomic_DNA"/>
</dbReference>
<reference evidence="1" key="1">
    <citation type="submission" date="2020-05" db="EMBL/GenBank/DDBJ databases">
        <title>Phylogenomic resolution of chytrid fungi.</title>
        <authorList>
            <person name="Stajich J.E."/>
            <person name="Amses K."/>
            <person name="Simmons R."/>
            <person name="Seto K."/>
            <person name="Myers J."/>
            <person name="Bonds A."/>
            <person name="Quandt C.A."/>
            <person name="Barry K."/>
            <person name="Liu P."/>
            <person name="Grigoriev I."/>
            <person name="Longcore J.E."/>
            <person name="James T.Y."/>
        </authorList>
    </citation>
    <scope>NUCLEOTIDE SEQUENCE</scope>
    <source>
        <strain evidence="1">JEL0379</strain>
    </source>
</reference>
<dbReference type="AlphaFoldDB" id="A0AAD5TCB9"/>
<protein>
    <submittedName>
        <fullName evidence="1">Uncharacterized protein</fullName>
    </submittedName>
</protein>
<gene>
    <name evidence="1" type="ORF">HDU87_008759</name>
</gene>
<accession>A0AAD5TCB9</accession>
<proteinExistence type="predicted"/>